<organism evidence="5">
    <name type="scientific">Geoglobus ahangari</name>
    <dbReference type="NCBI Taxonomy" id="113653"/>
    <lineage>
        <taxon>Archaea</taxon>
        <taxon>Methanobacteriati</taxon>
        <taxon>Methanobacteriota</taxon>
        <taxon>Archaeoglobi</taxon>
        <taxon>Archaeoglobales</taxon>
        <taxon>Archaeoglobaceae</taxon>
        <taxon>Geoglobus</taxon>
    </lineage>
</organism>
<dbReference type="GO" id="GO:0004077">
    <property type="term" value="F:biotin--[biotin carboxyl-carrier protein] ligase activity"/>
    <property type="evidence" value="ECO:0007669"/>
    <property type="project" value="UniProtKB-EC"/>
</dbReference>
<protein>
    <submittedName>
        <fullName evidence="5">Biotin--[acetyl-CoA-carboxylase] ligase</fullName>
        <ecNumber evidence="5">6.3.4.15</ecNumber>
    </submittedName>
</protein>
<dbReference type="PROSITE" id="PS51733">
    <property type="entry name" value="BPL_LPL_CATALYTIC"/>
    <property type="match status" value="1"/>
</dbReference>
<dbReference type="InterPro" id="IPR004408">
    <property type="entry name" value="Biotin_CoA_COase_ligase"/>
</dbReference>
<dbReference type="AlphaFoldDB" id="A0A7C3UCW7"/>
<dbReference type="Gene3D" id="2.30.30.100">
    <property type="match status" value="1"/>
</dbReference>
<dbReference type="InterPro" id="IPR013196">
    <property type="entry name" value="HTH_11"/>
</dbReference>
<dbReference type="Pfam" id="PF02237">
    <property type="entry name" value="BPL_C"/>
    <property type="match status" value="1"/>
</dbReference>
<reference evidence="5" key="1">
    <citation type="journal article" date="2020" name="mSystems">
        <title>Genome- and Community-Level Interaction Insights into Carbon Utilization and Element Cycling Functions of Hydrothermarchaeota in Hydrothermal Sediment.</title>
        <authorList>
            <person name="Zhou Z."/>
            <person name="Liu Y."/>
            <person name="Xu W."/>
            <person name="Pan J."/>
            <person name="Luo Z.H."/>
            <person name="Li M."/>
        </authorList>
    </citation>
    <scope>NUCLEOTIDE SEQUENCE [LARGE SCALE GENOMIC DNA]</scope>
    <source>
        <strain evidence="6">SpSt-10</strain>
        <strain evidence="5">SpSt-97</strain>
    </source>
</reference>
<dbReference type="HAMAP" id="MF_00978">
    <property type="entry name" value="Bifunct_BirA"/>
    <property type="match status" value="1"/>
</dbReference>
<dbReference type="SUPFAM" id="SSF55681">
    <property type="entry name" value="Class II aaRS and biotin synthetases"/>
    <property type="match status" value="1"/>
</dbReference>
<dbReference type="GO" id="GO:0005524">
    <property type="term" value="F:ATP binding"/>
    <property type="evidence" value="ECO:0007669"/>
    <property type="project" value="UniProtKB-KW"/>
</dbReference>
<gene>
    <name evidence="6" type="ORF">ENL48_03430</name>
    <name evidence="5" type="ORF">ENX77_07660</name>
</gene>
<dbReference type="SUPFAM" id="SSF46785">
    <property type="entry name" value="Winged helix' DNA-binding domain"/>
    <property type="match status" value="1"/>
</dbReference>
<dbReference type="SUPFAM" id="SSF50037">
    <property type="entry name" value="C-terminal domain of transcriptional repressors"/>
    <property type="match status" value="1"/>
</dbReference>
<evidence type="ECO:0000313" key="6">
    <source>
        <dbReference type="EMBL" id="HHF48240.1"/>
    </source>
</evidence>
<dbReference type="InterPro" id="IPR003142">
    <property type="entry name" value="BPL_C"/>
</dbReference>
<dbReference type="GO" id="GO:0006355">
    <property type="term" value="P:regulation of DNA-templated transcription"/>
    <property type="evidence" value="ECO:0007669"/>
    <property type="project" value="InterPro"/>
</dbReference>
<keyword evidence="3" id="KW-0067">ATP-binding</keyword>
<dbReference type="GO" id="GO:0005737">
    <property type="term" value="C:cytoplasm"/>
    <property type="evidence" value="ECO:0007669"/>
    <property type="project" value="TreeGrafter"/>
</dbReference>
<dbReference type="InterPro" id="IPR008988">
    <property type="entry name" value="Transcriptional_repressor_C"/>
</dbReference>
<sequence length="305" mass="34387">MRINLNDIRLDIYENLKRGSSGETLAKKYGLSRVSIWKFVKKLEEFGYKVSREKGYKIVEIPDPSPYDMALACRKGLSKYIKDFYFFDEIDSTNRFAKTVDQAVVVAKKQLQGRGRLGRRWESPDGGLYMSISLNLNVPIGEIPKVTLITGLAVCRALKEFDARIKWPNDILIKGKKVSGILCEFVGEELSAKIIVGIGVNVKNEIPPYLRDKAASLGTLSINEVFTRIISEIGILLERFEKGEWSKILSELKELMDTIGKRVTVRIANNEYSGVAIDIDEDGALILKNGEIKKVISGECFYTNY</sequence>
<feature type="domain" description="BPL/LPL catalytic" evidence="4">
    <location>
        <begin position="76"/>
        <end position="252"/>
    </location>
</feature>
<evidence type="ECO:0000256" key="1">
    <source>
        <dbReference type="ARBA" id="ARBA00022598"/>
    </source>
</evidence>
<evidence type="ECO:0000256" key="2">
    <source>
        <dbReference type="ARBA" id="ARBA00022741"/>
    </source>
</evidence>
<dbReference type="CDD" id="cd16442">
    <property type="entry name" value="BPL"/>
    <property type="match status" value="1"/>
</dbReference>
<name>A0A7C3UCW7_9EURY</name>
<dbReference type="InterPro" id="IPR004143">
    <property type="entry name" value="BPL_LPL_catalytic"/>
</dbReference>
<dbReference type="Gene3D" id="1.10.10.10">
    <property type="entry name" value="Winged helix-like DNA-binding domain superfamily/Winged helix DNA-binding domain"/>
    <property type="match status" value="1"/>
</dbReference>
<dbReference type="Pfam" id="PF03099">
    <property type="entry name" value="BPL_LplA_LipB"/>
    <property type="match status" value="1"/>
</dbReference>
<evidence type="ECO:0000313" key="5">
    <source>
        <dbReference type="EMBL" id="HGE66970.1"/>
    </source>
</evidence>
<dbReference type="PANTHER" id="PTHR12835:SF5">
    <property type="entry name" value="BIOTIN--PROTEIN LIGASE"/>
    <property type="match status" value="1"/>
</dbReference>
<keyword evidence="2" id="KW-0547">Nucleotide-binding</keyword>
<evidence type="ECO:0000256" key="3">
    <source>
        <dbReference type="ARBA" id="ARBA00022840"/>
    </source>
</evidence>
<evidence type="ECO:0000259" key="4">
    <source>
        <dbReference type="PROSITE" id="PS51733"/>
    </source>
</evidence>
<dbReference type="InterPro" id="IPR030855">
    <property type="entry name" value="Bifunct_BirA"/>
</dbReference>
<dbReference type="InterPro" id="IPR036390">
    <property type="entry name" value="WH_DNA-bd_sf"/>
</dbReference>
<dbReference type="InterPro" id="IPR036388">
    <property type="entry name" value="WH-like_DNA-bd_sf"/>
</dbReference>
<dbReference type="InterPro" id="IPR045864">
    <property type="entry name" value="aa-tRNA-synth_II/BPL/LPL"/>
</dbReference>
<keyword evidence="1 5" id="KW-0436">Ligase</keyword>
<dbReference type="EMBL" id="DTPI01000033">
    <property type="protein sequence ID" value="HGE66970.1"/>
    <property type="molecule type" value="Genomic_DNA"/>
</dbReference>
<dbReference type="EC" id="6.3.4.15" evidence="5"/>
<comment type="caution">
    <text evidence="5">The sequence shown here is derived from an EMBL/GenBank/DDBJ whole genome shotgun (WGS) entry which is preliminary data.</text>
</comment>
<dbReference type="EMBL" id="DRUC01000053">
    <property type="protein sequence ID" value="HHF48240.1"/>
    <property type="molecule type" value="Genomic_DNA"/>
</dbReference>
<dbReference type="Gene3D" id="3.30.930.10">
    <property type="entry name" value="Bira Bifunctional Protein, Domain 2"/>
    <property type="match status" value="1"/>
</dbReference>
<accession>A0A7C3UCW7</accession>
<dbReference type="PANTHER" id="PTHR12835">
    <property type="entry name" value="BIOTIN PROTEIN LIGASE"/>
    <property type="match status" value="1"/>
</dbReference>
<proteinExistence type="inferred from homology"/>
<dbReference type="Pfam" id="PF08279">
    <property type="entry name" value="HTH_11"/>
    <property type="match status" value="1"/>
</dbReference>
<dbReference type="NCBIfam" id="TIGR00121">
    <property type="entry name" value="birA_ligase"/>
    <property type="match status" value="1"/>
</dbReference>